<accession>D3E4Q7</accession>
<gene>
    <name evidence="2" type="ordered locus">mru_1601</name>
</gene>
<keyword evidence="1" id="KW-0812">Transmembrane</keyword>
<sequence>MSQARNLEKDVSSSKAYFKGENELSINSNINETKFNEMTDSDSNFFGTRFILNLSLILKLILKKQMKVISQIEIISNNQKTSKQFQYKIIQKTL</sequence>
<proteinExistence type="predicted"/>
<dbReference type="Proteomes" id="UP000008680">
    <property type="component" value="Chromosome"/>
</dbReference>
<protein>
    <submittedName>
        <fullName evidence="2">Uncharacterized protein</fullName>
    </submittedName>
</protein>
<evidence type="ECO:0000313" key="3">
    <source>
        <dbReference type="Proteomes" id="UP000008680"/>
    </source>
</evidence>
<keyword evidence="3" id="KW-1185">Reference proteome</keyword>
<evidence type="ECO:0000256" key="1">
    <source>
        <dbReference type="SAM" id="Phobius"/>
    </source>
</evidence>
<feature type="transmembrane region" description="Helical" evidence="1">
    <location>
        <begin position="45"/>
        <end position="62"/>
    </location>
</feature>
<evidence type="ECO:0000313" key="2">
    <source>
        <dbReference type="EMBL" id="ADC47451.1"/>
    </source>
</evidence>
<name>D3E4Q7_METRM</name>
<dbReference type="STRING" id="634498.mru_1601"/>
<reference evidence="2 3" key="1">
    <citation type="journal article" date="2010" name="PLoS ONE">
        <title>The genome sequence of the rumen methanogen Methanobrevibacter ruminantium reveals new possibilities for controlling ruminant methane emissions.</title>
        <authorList>
            <person name="Leahy S.C."/>
            <person name="Kelly W.J."/>
            <person name="Altermann E."/>
            <person name="Ronimus R.S."/>
            <person name="Yeoman C.J."/>
            <person name="Pacheco D.M."/>
            <person name="Li D."/>
            <person name="Kong Z."/>
            <person name="McTavish S."/>
            <person name="Sang C."/>
            <person name="Lambie S.C."/>
            <person name="Janssen P.H."/>
            <person name="Dey D."/>
            <person name="Attwood G.T."/>
        </authorList>
    </citation>
    <scope>NUCLEOTIDE SEQUENCE [LARGE SCALE GENOMIC DNA]</scope>
    <source>
        <strain evidence="3">ATCC 35063 / DSM 1093 / JCM 13430 / OCM 146 / M1</strain>
    </source>
</reference>
<dbReference type="EMBL" id="CP001719">
    <property type="protein sequence ID" value="ADC47451.1"/>
    <property type="molecule type" value="Genomic_DNA"/>
</dbReference>
<keyword evidence="1" id="KW-0472">Membrane</keyword>
<dbReference type="AlphaFoldDB" id="D3E4Q7"/>
<organism evidence="2 3">
    <name type="scientific">Methanobrevibacter ruminantium (strain ATCC 35063 / DSM 1093 / JCM 13430 / OCM 146 / M1)</name>
    <name type="common">Methanobacterium ruminantium</name>
    <dbReference type="NCBI Taxonomy" id="634498"/>
    <lineage>
        <taxon>Archaea</taxon>
        <taxon>Methanobacteriati</taxon>
        <taxon>Methanobacteriota</taxon>
        <taxon>Methanomada group</taxon>
        <taxon>Methanobacteria</taxon>
        <taxon>Methanobacteriales</taxon>
        <taxon>Methanobacteriaceae</taxon>
        <taxon>Methanobrevibacter</taxon>
    </lineage>
</organism>
<keyword evidence="1" id="KW-1133">Transmembrane helix</keyword>
<dbReference type="KEGG" id="mru:mru_1601"/>
<dbReference type="HOGENOM" id="CLU_2379455_0_0_2"/>